<evidence type="ECO:0000256" key="2">
    <source>
        <dbReference type="ARBA" id="ARBA00022723"/>
    </source>
</evidence>
<evidence type="ECO:0000256" key="5">
    <source>
        <dbReference type="ARBA" id="ARBA00022833"/>
    </source>
</evidence>
<dbReference type="FunFam" id="3.30.160.60:FF:002343">
    <property type="entry name" value="Zinc finger protein 33A"/>
    <property type="match status" value="1"/>
</dbReference>
<dbReference type="FunFam" id="3.30.160.60:FF:000100">
    <property type="entry name" value="Zinc finger 45-like"/>
    <property type="match status" value="1"/>
</dbReference>
<dbReference type="GO" id="GO:0001227">
    <property type="term" value="F:DNA-binding transcription repressor activity, RNA polymerase II-specific"/>
    <property type="evidence" value="ECO:0007669"/>
    <property type="project" value="TreeGrafter"/>
</dbReference>
<feature type="domain" description="C2H2-type" evidence="12">
    <location>
        <begin position="337"/>
        <end position="364"/>
    </location>
</feature>
<feature type="domain" description="C2H2-type" evidence="12">
    <location>
        <begin position="252"/>
        <end position="279"/>
    </location>
</feature>
<feature type="binding site" evidence="10">
    <location>
        <position position="53"/>
    </location>
    <ligand>
        <name>Zn(2+)</name>
        <dbReference type="ChEBI" id="CHEBI:29105"/>
    </ligand>
</feature>
<dbReference type="GO" id="GO:0000978">
    <property type="term" value="F:RNA polymerase II cis-regulatory region sequence-specific DNA binding"/>
    <property type="evidence" value="ECO:0007669"/>
    <property type="project" value="TreeGrafter"/>
</dbReference>
<dbReference type="FunFam" id="3.30.160.60:FF:000145">
    <property type="entry name" value="Zinc finger protein 574"/>
    <property type="match status" value="1"/>
</dbReference>
<keyword evidence="7" id="KW-0804">Transcription</keyword>
<feature type="binding site" evidence="10">
    <location>
        <position position="56"/>
    </location>
    <ligand>
        <name>Zn(2+)</name>
        <dbReference type="ChEBI" id="CHEBI:29105"/>
    </ligand>
</feature>
<gene>
    <name evidence="14" type="ORF">B5V51_12917</name>
</gene>
<evidence type="ECO:0000256" key="3">
    <source>
        <dbReference type="ARBA" id="ARBA00022737"/>
    </source>
</evidence>
<keyword evidence="2 10" id="KW-0479">Metal-binding</keyword>
<dbReference type="SMART" id="SM00868">
    <property type="entry name" value="zf-AD"/>
    <property type="match status" value="1"/>
</dbReference>
<dbReference type="EMBL" id="NWSH01000703">
    <property type="protein sequence ID" value="PCG74699.1"/>
    <property type="molecule type" value="Genomic_DNA"/>
</dbReference>
<dbReference type="Gene3D" id="3.40.1800.20">
    <property type="match status" value="1"/>
</dbReference>
<feature type="compositionally biased region" description="Basic residues" evidence="11">
    <location>
        <begin position="148"/>
        <end position="164"/>
    </location>
</feature>
<feature type="domain" description="C2H2-type" evidence="12">
    <location>
        <begin position="197"/>
        <end position="225"/>
    </location>
</feature>
<feature type="domain" description="C2H2-type" evidence="12">
    <location>
        <begin position="365"/>
        <end position="392"/>
    </location>
</feature>
<feature type="domain" description="C2H2-type" evidence="12">
    <location>
        <begin position="280"/>
        <end position="308"/>
    </location>
</feature>
<dbReference type="PROSITE" id="PS51915">
    <property type="entry name" value="ZAD"/>
    <property type="match status" value="1"/>
</dbReference>
<dbReference type="PANTHER" id="PTHR24399:SF23">
    <property type="entry name" value="C2H2-TYPE DOMAIN-CONTAINING PROTEIN"/>
    <property type="match status" value="1"/>
</dbReference>
<dbReference type="Gene3D" id="3.30.160.60">
    <property type="entry name" value="Classic Zinc Finger"/>
    <property type="match status" value="5"/>
</dbReference>
<evidence type="ECO:0000256" key="8">
    <source>
        <dbReference type="ARBA" id="ARBA00023242"/>
    </source>
</evidence>
<dbReference type="SUPFAM" id="SSF57667">
    <property type="entry name" value="beta-beta-alpha zinc fingers"/>
    <property type="match status" value="3"/>
</dbReference>
<dbReference type="PROSITE" id="PS00028">
    <property type="entry name" value="ZINC_FINGER_C2H2_1"/>
    <property type="match status" value="7"/>
</dbReference>
<evidence type="ECO:0000259" key="12">
    <source>
        <dbReference type="PROSITE" id="PS50157"/>
    </source>
</evidence>
<evidence type="ECO:0000256" key="11">
    <source>
        <dbReference type="SAM" id="MobiDB-lite"/>
    </source>
</evidence>
<evidence type="ECO:0000256" key="4">
    <source>
        <dbReference type="ARBA" id="ARBA00022771"/>
    </source>
</evidence>
<dbReference type="InterPro" id="IPR036236">
    <property type="entry name" value="Znf_C2H2_sf"/>
</dbReference>
<dbReference type="PROSITE" id="PS50157">
    <property type="entry name" value="ZINC_FINGER_C2H2_2"/>
    <property type="match status" value="7"/>
</dbReference>
<dbReference type="InterPro" id="IPR012934">
    <property type="entry name" value="Znf_AD"/>
</dbReference>
<feature type="domain" description="ZAD" evidence="13">
    <location>
        <begin position="2"/>
        <end position="80"/>
    </location>
</feature>
<keyword evidence="8" id="KW-0539">Nucleus</keyword>
<evidence type="ECO:0000256" key="6">
    <source>
        <dbReference type="ARBA" id="ARBA00023015"/>
    </source>
</evidence>
<accession>A0A2A4JS95</accession>
<evidence type="ECO:0000256" key="7">
    <source>
        <dbReference type="ARBA" id="ARBA00023163"/>
    </source>
</evidence>
<evidence type="ECO:0000256" key="1">
    <source>
        <dbReference type="ARBA" id="ARBA00004123"/>
    </source>
</evidence>
<sequence>MDLCRVCLTGGSQKDIFKSEINKNDDERSFVDVFMFCLNIEVEQDTKISTKLCTNCYEKLLSFHEFKCLALRNDVYLKSLQEVNGVKNEIFLRDDDIKNEHQSMSDESLDATVKDEPKDVFDDDTDDEFLSVIKNIKYEFKEECTQKKPQKGRKRGAKTPKTKSKPIKRVCEECGKSVKDLKTHALQHLPAASRKCIPCKLCDKMFSSHSARYRHTKIKHLGAKQQCPLCDKVVAHLKQHDRLMHNRSSLPYVCASCGGRFISKSNLELHMTSHTKDYAFPCDLCDKKFNTNQRMILHKRQVHDKEKSHLCQLCSKSFFKKYHLQIHLRSHSKEKPYSCPECGKCFSTTTILKSHRLIHVEGKNYACTLCEMTFKKKSYLDIHMISHTKVKRYPCKYCGIKFGRSDHRKRHEYTAHEKNFISS</sequence>
<keyword evidence="6" id="KW-0805">Transcription regulation</keyword>
<dbReference type="SMART" id="SM00355">
    <property type="entry name" value="ZnF_C2H2"/>
    <property type="match status" value="9"/>
</dbReference>
<keyword evidence="3" id="KW-0677">Repeat</keyword>
<keyword evidence="4 9" id="KW-0863">Zinc-finger</keyword>
<feature type="domain" description="C2H2-type" evidence="12">
    <location>
        <begin position="393"/>
        <end position="416"/>
    </location>
</feature>
<evidence type="ECO:0000313" key="14">
    <source>
        <dbReference type="EMBL" id="PCG74699.1"/>
    </source>
</evidence>
<dbReference type="Pfam" id="PF00096">
    <property type="entry name" value="zf-C2H2"/>
    <property type="match status" value="4"/>
</dbReference>
<dbReference type="STRING" id="7102.A0A2A4JS95"/>
<reference evidence="14" key="1">
    <citation type="submission" date="2017-09" db="EMBL/GenBank/DDBJ databases">
        <title>Contemporary evolution of a Lepidopteran species, Heliothis virescens, in response to modern agricultural practices.</title>
        <authorList>
            <person name="Fritz M.L."/>
            <person name="Deyonke A.M."/>
            <person name="Papanicolaou A."/>
            <person name="Micinski S."/>
            <person name="Westbrook J."/>
            <person name="Gould F."/>
        </authorList>
    </citation>
    <scope>NUCLEOTIDE SEQUENCE [LARGE SCALE GENOMIC DNA]</scope>
    <source>
        <strain evidence="14">HvINT-</strain>
        <tissue evidence="14">Whole body</tissue>
    </source>
</reference>
<evidence type="ECO:0000256" key="9">
    <source>
        <dbReference type="PROSITE-ProRule" id="PRU00042"/>
    </source>
</evidence>
<dbReference type="AlphaFoldDB" id="A0A2A4JS95"/>
<organism evidence="14">
    <name type="scientific">Heliothis virescens</name>
    <name type="common">Tobacco budworm moth</name>
    <dbReference type="NCBI Taxonomy" id="7102"/>
    <lineage>
        <taxon>Eukaryota</taxon>
        <taxon>Metazoa</taxon>
        <taxon>Ecdysozoa</taxon>
        <taxon>Arthropoda</taxon>
        <taxon>Hexapoda</taxon>
        <taxon>Insecta</taxon>
        <taxon>Pterygota</taxon>
        <taxon>Neoptera</taxon>
        <taxon>Endopterygota</taxon>
        <taxon>Lepidoptera</taxon>
        <taxon>Glossata</taxon>
        <taxon>Ditrysia</taxon>
        <taxon>Noctuoidea</taxon>
        <taxon>Noctuidae</taxon>
        <taxon>Heliothinae</taxon>
        <taxon>Heliothis</taxon>
    </lineage>
</organism>
<name>A0A2A4JS95_HELVI</name>
<dbReference type="PANTHER" id="PTHR24399">
    <property type="entry name" value="ZINC FINGER AND BTB DOMAIN-CONTAINING"/>
    <property type="match status" value="1"/>
</dbReference>
<feature type="binding site" evidence="10">
    <location>
        <position position="7"/>
    </location>
    <ligand>
        <name>Zn(2+)</name>
        <dbReference type="ChEBI" id="CHEBI:29105"/>
    </ligand>
</feature>
<comment type="subcellular location">
    <subcellularLocation>
        <location evidence="1">Nucleus</location>
    </subcellularLocation>
</comment>
<feature type="domain" description="C2H2-type" evidence="12">
    <location>
        <begin position="309"/>
        <end position="336"/>
    </location>
</feature>
<dbReference type="GO" id="GO:0008270">
    <property type="term" value="F:zinc ion binding"/>
    <property type="evidence" value="ECO:0007669"/>
    <property type="project" value="UniProtKB-UniRule"/>
</dbReference>
<dbReference type="InterPro" id="IPR013087">
    <property type="entry name" value="Znf_C2H2_type"/>
</dbReference>
<comment type="caution">
    <text evidence="14">The sequence shown here is derived from an EMBL/GenBank/DDBJ whole genome shotgun (WGS) entry which is preliminary data.</text>
</comment>
<evidence type="ECO:0008006" key="15">
    <source>
        <dbReference type="Google" id="ProtNLM"/>
    </source>
</evidence>
<dbReference type="GO" id="GO:0005654">
    <property type="term" value="C:nucleoplasm"/>
    <property type="evidence" value="ECO:0007669"/>
    <property type="project" value="TreeGrafter"/>
</dbReference>
<evidence type="ECO:0000259" key="13">
    <source>
        <dbReference type="PROSITE" id="PS51915"/>
    </source>
</evidence>
<protein>
    <recommendedName>
        <fullName evidence="15">Protein krueppel</fullName>
    </recommendedName>
</protein>
<feature type="binding site" evidence="10">
    <location>
        <position position="4"/>
    </location>
    <ligand>
        <name>Zn(2+)</name>
        <dbReference type="ChEBI" id="CHEBI:29105"/>
    </ligand>
</feature>
<dbReference type="Pfam" id="PF07776">
    <property type="entry name" value="zf-AD"/>
    <property type="match status" value="1"/>
</dbReference>
<proteinExistence type="predicted"/>
<feature type="region of interest" description="Disordered" evidence="11">
    <location>
        <begin position="145"/>
        <end position="164"/>
    </location>
</feature>
<evidence type="ECO:0000256" key="10">
    <source>
        <dbReference type="PROSITE-ProRule" id="PRU01263"/>
    </source>
</evidence>
<keyword evidence="5 10" id="KW-0862">Zinc</keyword>
<dbReference type="SUPFAM" id="SSF57716">
    <property type="entry name" value="Glucocorticoid receptor-like (DNA-binding domain)"/>
    <property type="match status" value="1"/>
</dbReference>